<sequence>MAVTQHEVVITGIGLVSSLGEGVEDHLRQLAGEVPAQPVLEAERFAPALVHPLPAIDWSQQIERKGDLRQMDTWQRLGVYAAGLALADSDPERTESFRNAVDMIVAAGGGERDEAVDALVMQRARSVEEPRPLINELLMSELRPTLFLAQLSNLMAGNISIVHKVTNSSRTFMGEESAGISALQVAAARIAGGQGTACLVGGAFSAQRKDILVNYQLGGYLQTDQWQPVFSRSAPGGFVPGSVAAFLVLESAESAAARNATAYAKISFVAGDRGPRDEAATAARLDRMIRQSGIEDRDLMVLSGATGISQLTDTERTVLHKRLPHAAVRAYGNMLGHGMEAHFGAGVALAAAALSRGLALAPAAGGEERIVDFAPRRAMVTTVGHVRGEGICTLESMG</sequence>
<dbReference type="RefSeq" id="WP_149300484.1">
    <property type="nucleotide sequence ID" value="NZ_VTWH01000002.1"/>
</dbReference>
<dbReference type="InterPro" id="IPR014030">
    <property type="entry name" value="Ketoacyl_synth_N"/>
</dbReference>
<dbReference type="PANTHER" id="PTHR11712:SF336">
    <property type="entry name" value="3-OXOACYL-[ACYL-CARRIER-PROTEIN] SYNTHASE, MITOCHONDRIAL"/>
    <property type="match status" value="1"/>
</dbReference>
<dbReference type="EMBL" id="VTWH01000002">
    <property type="protein sequence ID" value="KAA0971171.1"/>
    <property type="molecule type" value="Genomic_DNA"/>
</dbReference>
<dbReference type="GO" id="GO:0006633">
    <property type="term" value="P:fatty acid biosynthetic process"/>
    <property type="evidence" value="ECO:0007669"/>
    <property type="project" value="TreeGrafter"/>
</dbReference>
<dbReference type="NCBIfam" id="NF005084">
    <property type="entry name" value="PRK06519.1"/>
    <property type="match status" value="1"/>
</dbReference>
<accession>A0A5B0DZJ4</accession>
<keyword evidence="4" id="KW-1185">Reference proteome</keyword>
<dbReference type="InterPro" id="IPR000794">
    <property type="entry name" value="Beta-ketoacyl_synthase"/>
</dbReference>
<evidence type="ECO:0000259" key="2">
    <source>
        <dbReference type="Pfam" id="PF00109"/>
    </source>
</evidence>
<dbReference type="SUPFAM" id="SSF53901">
    <property type="entry name" value="Thiolase-like"/>
    <property type="match status" value="2"/>
</dbReference>
<proteinExistence type="predicted"/>
<organism evidence="3 4">
    <name type="scientific">Aureimonas fodinaquatilis</name>
    <dbReference type="NCBI Taxonomy" id="2565783"/>
    <lineage>
        <taxon>Bacteria</taxon>
        <taxon>Pseudomonadati</taxon>
        <taxon>Pseudomonadota</taxon>
        <taxon>Alphaproteobacteria</taxon>
        <taxon>Hyphomicrobiales</taxon>
        <taxon>Aurantimonadaceae</taxon>
        <taxon>Aureimonas</taxon>
    </lineage>
</organism>
<reference evidence="3 4" key="1">
    <citation type="submission" date="2019-08" db="EMBL/GenBank/DDBJ databases">
        <title>Aureimonas fodiniaquatilis sp. nov., isolated from a coal mine wastewater.</title>
        <authorList>
            <person name="Kim W."/>
        </authorList>
    </citation>
    <scope>NUCLEOTIDE SEQUENCE [LARGE SCALE GENOMIC DNA]</scope>
    <source>
        <strain evidence="3 4">CAU 1482</strain>
    </source>
</reference>
<evidence type="ECO:0000313" key="4">
    <source>
        <dbReference type="Proteomes" id="UP000324738"/>
    </source>
</evidence>
<dbReference type="InterPro" id="IPR016039">
    <property type="entry name" value="Thiolase-like"/>
</dbReference>
<evidence type="ECO:0000256" key="1">
    <source>
        <dbReference type="ARBA" id="ARBA00022679"/>
    </source>
</evidence>
<dbReference type="GO" id="GO:0004315">
    <property type="term" value="F:3-oxoacyl-[acyl-carrier-protein] synthase activity"/>
    <property type="evidence" value="ECO:0007669"/>
    <property type="project" value="TreeGrafter"/>
</dbReference>
<dbReference type="Pfam" id="PF00109">
    <property type="entry name" value="ketoacyl-synt"/>
    <property type="match status" value="1"/>
</dbReference>
<keyword evidence="1" id="KW-0808">Transferase</keyword>
<dbReference type="Gene3D" id="3.40.47.10">
    <property type="match status" value="1"/>
</dbReference>
<dbReference type="Proteomes" id="UP000324738">
    <property type="component" value="Unassembled WGS sequence"/>
</dbReference>
<protein>
    <submittedName>
        <fullName evidence="3">Beta-ketoacyl-ACP synthase</fullName>
    </submittedName>
</protein>
<dbReference type="OrthoDB" id="9808685at2"/>
<name>A0A5B0DZJ4_9HYPH</name>
<comment type="caution">
    <text evidence="3">The sequence shown here is derived from an EMBL/GenBank/DDBJ whole genome shotgun (WGS) entry which is preliminary data.</text>
</comment>
<gene>
    <name evidence="3" type="ORF">FPY71_12110</name>
</gene>
<feature type="domain" description="Beta-ketoacyl synthase-like N-terminal" evidence="2">
    <location>
        <begin position="7"/>
        <end position="255"/>
    </location>
</feature>
<dbReference type="AlphaFoldDB" id="A0A5B0DZJ4"/>
<evidence type="ECO:0000313" key="3">
    <source>
        <dbReference type="EMBL" id="KAA0971171.1"/>
    </source>
</evidence>
<dbReference type="PANTHER" id="PTHR11712">
    <property type="entry name" value="POLYKETIDE SYNTHASE-RELATED"/>
    <property type="match status" value="1"/>
</dbReference>